<dbReference type="GO" id="GO:0005886">
    <property type="term" value="C:plasma membrane"/>
    <property type="evidence" value="ECO:0007669"/>
    <property type="project" value="UniProtKB-SubCell"/>
</dbReference>
<comment type="similarity">
    <text evidence="2 7">Belongs to the UPF0266 family.</text>
</comment>
<sequence>MAATNLTLILFIIILLAYALYDQIVVPRRRGPALLSIPLLRRTRADGAIFIGLVILLICNNLAGGGPPTTTWLLSVLALTGLYLFWLRTPKIHFKAQGFLFAGAWTEYKQIKEMNLSADGVLVVQLERRRLLIRVKNISSLEKIYDFLVNNQ</sequence>
<protein>
    <recommendedName>
        <fullName evidence="7">UPF0266 membrane protein GJV78_13105</fullName>
    </recommendedName>
</protein>
<dbReference type="Proteomes" id="UP000477739">
    <property type="component" value="Unassembled WGS sequence"/>
</dbReference>
<dbReference type="NCBIfam" id="NF002791">
    <property type="entry name" value="PRK02913.1"/>
    <property type="match status" value="1"/>
</dbReference>
<dbReference type="AlphaFoldDB" id="A0A6L6IMR8"/>
<organism evidence="8 9">
    <name type="scientific">Intestinirhabdus alba</name>
    <dbReference type="NCBI Taxonomy" id="2899544"/>
    <lineage>
        <taxon>Bacteria</taxon>
        <taxon>Pseudomonadati</taxon>
        <taxon>Pseudomonadota</taxon>
        <taxon>Gammaproteobacteria</taxon>
        <taxon>Enterobacterales</taxon>
        <taxon>Enterobacteriaceae</taxon>
        <taxon>Intestinirhabdus</taxon>
    </lineage>
</organism>
<feature type="transmembrane region" description="Helical" evidence="7">
    <location>
        <begin position="47"/>
        <end position="63"/>
    </location>
</feature>
<dbReference type="PIRSF" id="PIRSF020687">
    <property type="entry name" value="UCP020687"/>
    <property type="match status" value="1"/>
</dbReference>
<feature type="transmembrane region" description="Helical" evidence="7">
    <location>
        <begin position="69"/>
        <end position="87"/>
    </location>
</feature>
<dbReference type="RefSeq" id="WP_155108779.1">
    <property type="nucleotide sequence ID" value="NZ_WMJZ01000017.1"/>
</dbReference>
<dbReference type="EMBL" id="WMJZ01000017">
    <property type="protein sequence ID" value="MTH47177.1"/>
    <property type="molecule type" value="Genomic_DNA"/>
</dbReference>
<keyword evidence="5 7" id="KW-1133">Transmembrane helix</keyword>
<keyword evidence="9" id="KW-1185">Reference proteome</keyword>
<dbReference type="HAMAP" id="MF_01071">
    <property type="entry name" value="UPF0266"/>
    <property type="match status" value="1"/>
</dbReference>
<keyword evidence="4 7" id="KW-0812">Transmembrane</keyword>
<evidence type="ECO:0000256" key="4">
    <source>
        <dbReference type="ARBA" id="ARBA00022692"/>
    </source>
</evidence>
<comment type="caution">
    <text evidence="8">The sequence shown here is derived from an EMBL/GenBank/DDBJ whole genome shotgun (WGS) entry which is preliminary data.</text>
</comment>
<proteinExistence type="inferred from homology"/>
<evidence type="ECO:0000256" key="1">
    <source>
        <dbReference type="ARBA" id="ARBA00004651"/>
    </source>
</evidence>
<dbReference type="OrthoDB" id="2360740at2"/>
<evidence type="ECO:0000256" key="6">
    <source>
        <dbReference type="ARBA" id="ARBA00023136"/>
    </source>
</evidence>
<accession>A0A6L6IMR8</accession>
<evidence type="ECO:0000256" key="5">
    <source>
        <dbReference type="ARBA" id="ARBA00022989"/>
    </source>
</evidence>
<gene>
    <name evidence="8" type="ORF">GJV78_13105</name>
</gene>
<feature type="transmembrane region" description="Helical" evidence="7">
    <location>
        <begin position="6"/>
        <end position="26"/>
    </location>
</feature>
<evidence type="ECO:0000256" key="2">
    <source>
        <dbReference type="ARBA" id="ARBA00009962"/>
    </source>
</evidence>
<reference evidence="8 9" key="1">
    <citation type="submission" date="2019-11" db="EMBL/GenBank/DDBJ databases">
        <title>Escherichia alba sp. nov. isolated from the gut of plastic-eating superworms Zophobas atratus.</title>
        <authorList>
            <person name="Yang Y."/>
        </authorList>
    </citation>
    <scope>NUCLEOTIDE SEQUENCE [LARGE SCALE GENOMIC DNA]</scope>
    <source>
        <strain evidence="9">BIT-B35</strain>
    </source>
</reference>
<name>A0A6L6IMR8_9ENTR</name>
<dbReference type="Pfam" id="PF06173">
    <property type="entry name" value="DUF986"/>
    <property type="match status" value="1"/>
</dbReference>
<evidence type="ECO:0000256" key="3">
    <source>
        <dbReference type="ARBA" id="ARBA00022475"/>
    </source>
</evidence>
<evidence type="ECO:0000313" key="9">
    <source>
        <dbReference type="Proteomes" id="UP000477739"/>
    </source>
</evidence>
<keyword evidence="3 7" id="KW-1003">Cell membrane</keyword>
<evidence type="ECO:0000313" key="8">
    <source>
        <dbReference type="EMBL" id="MTH47177.1"/>
    </source>
</evidence>
<evidence type="ECO:0000256" key="7">
    <source>
        <dbReference type="HAMAP-Rule" id="MF_01071"/>
    </source>
</evidence>
<dbReference type="InterPro" id="IPR009328">
    <property type="entry name" value="DUF986"/>
</dbReference>
<comment type="subcellular location">
    <subcellularLocation>
        <location evidence="1 7">Cell membrane</location>
        <topology evidence="1 7">Multi-pass membrane protein</topology>
    </subcellularLocation>
</comment>
<keyword evidence="6 7" id="KW-0472">Membrane</keyword>